<dbReference type="HAMAP" id="MF_01084">
    <property type="entry name" value="Diphthine_synth"/>
    <property type="match status" value="1"/>
</dbReference>
<comment type="subunit">
    <text evidence="6">Homodimer.</text>
</comment>
<reference evidence="9 10" key="1">
    <citation type="submission" date="2015-04" db="EMBL/GenBank/DDBJ databases">
        <title>The complete genome sequence of the hyperthermophilic, obligate iron-reducing archaeon Geoglobus ahangari strain 234T.</title>
        <authorList>
            <person name="Manzella M.P."/>
            <person name="Holmes D.E."/>
            <person name="Rocheleau J.M."/>
            <person name="Chung A."/>
            <person name="Reguera G."/>
            <person name="Kashefi K."/>
        </authorList>
    </citation>
    <scope>NUCLEOTIDE SEQUENCE [LARGE SCALE GENOMIC DNA]</scope>
    <source>
        <strain evidence="9 10">234</strain>
    </source>
</reference>
<evidence type="ECO:0000256" key="4">
    <source>
        <dbReference type="ARBA" id="ARBA00022679"/>
    </source>
</evidence>
<dbReference type="FunCoup" id="A0A0F7DBV1">
    <property type="interactions" value="178"/>
</dbReference>
<dbReference type="InterPro" id="IPR000878">
    <property type="entry name" value="4pyrrol_Mease"/>
</dbReference>
<proteinExistence type="inferred from homology"/>
<dbReference type="EMBL" id="CP011267">
    <property type="protein sequence ID" value="AKG91731.1"/>
    <property type="molecule type" value="Genomic_DNA"/>
</dbReference>
<feature type="binding site" evidence="6 7">
    <location>
        <position position="165"/>
    </location>
    <ligand>
        <name>S-adenosyl-L-methionine</name>
        <dbReference type="ChEBI" id="CHEBI:59789"/>
    </ligand>
</feature>
<feature type="binding site" evidence="6 7">
    <location>
        <position position="85"/>
    </location>
    <ligand>
        <name>S-adenosyl-L-methionine</name>
        <dbReference type="ChEBI" id="CHEBI:59789"/>
    </ligand>
</feature>
<dbReference type="EC" id="2.1.1.98" evidence="6"/>
<dbReference type="PANTHER" id="PTHR10882:SF0">
    <property type="entry name" value="DIPHTHINE METHYL ESTER SYNTHASE"/>
    <property type="match status" value="1"/>
</dbReference>
<dbReference type="OrthoDB" id="39139at2157"/>
<feature type="binding site" evidence="6 7">
    <location>
        <position position="88"/>
    </location>
    <ligand>
        <name>S-adenosyl-L-methionine</name>
        <dbReference type="ChEBI" id="CHEBI:59789"/>
    </ligand>
</feature>
<comment type="pathway">
    <text evidence="1 6">Protein modification; peptidyl-diphthamide biosynthesis.</text>
</comment>
<dbReference type="PATRIC" id="fig|113653.22.peg.944"/>
<comment type="catalytic activity">
    <reaction evidence="6">
        <text>2-[(3S)-amino-3-carboxypropyl]-L-histidyl-[translation elongation factor 2] + 3 S-adenosyl-L-methionine = diphthine-[translation elongation factor 2] + 3 S-adenosyl-L-homocysteine + 3 H(+)</text>
        <dbReference type="Rhea" id="RHEA:36415"/>
        <dbReference type="Rhea" id="RHEA-COMP:9749"/>
        <dbReference type="Rhea" id="RHEA-COMP:10172"/>
        <dbReference type="ChEBI" id="CHEBI:15378"/>
        <dbReference type="ChEBI" id="CHEBI:57856"/>
        <dbReference type="ChEBI" id="CHEBI:59789"/>
        <dbReference type="ChEBI" id="CHEBI:73995"/>
        <dbReference type="ChEBI" id="CHEBI:82696"/>
        <dbReference type="EC" id="2.1.1.98"/>
    </reaction>
</comment>
<dbReference type="InterPro" id="IPR014776">
    <property type="entry name" value="4pyrrole_Mease_sub2"/>
</dbReference>
<sequence length="255" mass="28573">MTLTFVGLGLWDEKDITLRGIEAVRNADVVYAEFYTSRLSTSVERLERVLGKEIRVLERKHLEEESRRLVEEAKEKNIVVLVAGDPMIATTHSSIMVEAKARGVEVEIVHNASIVSAIAGVTGLHIYRFGKIATVSYPYGNVVSRTPLDVIKQNLSINAHTLLLLDLNPEPMTIGYAVELLERVDDGTLDHFAVGVARVGGDSVTICDKFYRLKHHDFGDPLHSIVFLAKTIHITEYEFLREFANAPEELYEIVE</sequence>
<dbReference type="Proteomes" id="UP000034723">
    <property type="component" value="Chromosome"/>
</dbReference>
<feature type="binding site" evidence="6 7">
    <location>
        <position position="10"/>
    </location>
    <ligand>
        <name>S-adenosyl-L-methionine</name>
        <dbReference type="ChEBI" id="CHEBI:59789"/>
    </ligand>
</feature>
<gene>
    <name evidence="6" type="primary">dphB</name>
    <name evidence="9" type="ORF">GAH_00943</name>
</gene>
<dbReference type="Gene3D" id="3.40.1010.10">
    <property type="entry name" value="Cobalt-precorrin-4 Transmethylase, Domain 1"/>
    <property type="match status" value="1"/>
</dbReference>
<dbReference type="InterPro" id="IPR035996">
    <property type="entry name" value="4pyrrol_Methylase_sf"/>
</dbReference>
<dbReference type="GO" id="GO:0032259">
    <property type="term" value="P:methylation"/>
    <property type="evidence" value="ECO:0007669"/>
    <property type="project" value="UniProtKB-KW"/>
</dbReference>
<dbReference type="CDD" id="cd11647">
    <property type="entry name" value="DHP5_DphB"/>
    <property type="match status" value="1"/>
</dbReference>
<dbReference type="GO" id="GO:0004164">
    <property type="term" value="F:diphthine synthase activity"/>
    <property type="evidence" value="ECO:0007669"/>
    <property type="project" value="UniProtKB-UniRule"/>
</dbReference>
<dbReference type="InterPro" id="IPR004551">
    <property type="entry name" value="Dphthn_synthase"/>
</dbReference>
<dbReference type="NCBIfam" id="TIGR00522">
    <property type="entry name" value="dph5"/>
    <property type="match status" value="1"/>
</dbReference>
<dbReference type="PIRSF" id="PIRSF036432">
    <property type="entry name" value="Diphthine_synth"/>
    <property type="match status" value="1"/>
</dbReference>
<evidence type="ECO:0000313" key="9">
    <source>
        <dbReference type="EMBL" id="AKG91731.1"/>
    </source>
</evidence>
<dbReference type="AlphaFoldDB" id="A0A0F7DBV1"/>
<dbReference type="RefSeq" id="WP_048094978.1">
    <property type="nucleotide sequence ID" value="NZ_CP011267.1"/>
</dbReference>
<feature type="domain" description="Tetrapyrrole methylase" evidence="8">
    <location>
        <begin position="2"/>
        <end position="187"/>
    </location>
</feature>
<evidence type="ECO:0000256" key="5">
    <source>
        <dbReference type="ARBA" id="ARBA00022691"/>
    </source>
</evidence>
<dbReference type="InterPro" id="IPR014777">
    <property type="entry name" value="4pyrrole_Mease_sub1"/>
</dbReference>
<dbReference type="SUPFAM" id="SSF53790">
    <property type="entry name" value="Tetrapyrrole methylase"/>
    <property type="match status" value="1"/>
</dbReference>
<keyword evidence="3 6" id="KW-0489">Methyltransferase</keyword>
<dbReference type="UniPathway" id="UPA00559"/>
<dbReference type="KEGG" id="gah:GAH_00943"/>
<dbReference type="Pfam" id="PF00590">
    <property type="entry name" value="TP_methylase"/>
    <property type="match status" value="1"/>
</dbReference>
<comment type="function">
    <text evidence="6">S-adenosyl-L-methionine-dependent methyltransferase that catalyzes the trimethylation of the amino group of the modified target histidine residue in translation elongation factor 2 (EF-2), to form an intermediate called diphthine. The three successive methylation reactions represent the second step of diphthamide biosynthesis.</text>
</comment>
<name>A0A0F7DBV1_9EURY</name>
<evidence type="ECO:0000256" key="6">
    <source>
        <dbReference type="HAMAP-Rule" id="MF_01084"/>
    </source>
</evidence>
<dbReference type="PANTHER" id="PTHR10882">
    <property type="entry name" value="DIPHTHINE SYNTHASE"/>
    <property type="match status" value="1"/>
</dbReference>
<protein>
    <recommendedName>
        <fullName evidence="6">Diphthine synthase</fullName>
        <ecNumber evidence="6">2.1.1.98</ecNumber>
    </recommendedName>
    <alternativeName>
        <fullName evidence="6">Diphthamide biosynthesis methyltransferase</fullName>
    </alternativeName>
</protein>
<organism evidence="9 10">
    <name type="scientific">Geoglobus ahangari</name>
    <dbReference type="NCBI Taxonomy" id="113653"/>
    <lineage>
        <taxon>Archaea</taxon>
        <taxon>Methanobacteriati</taxon>
        <taxon>Methanobacteriota</taxon>
        <taxon>Archaeoglobi</taxon>
        <taxon>Archaeoglobales</taxon>
        <taxon>Archaeoglobaceae</taxon>
        <taxon>Geoglobus</taxon>
    </lineage>
</organism>
<comment type="similarity">
    <text evidence="2 6">Belongs to the diphthine synthase family.</text>
</comment>
<evidence type="ECO:0000313" key="10">
    <source>
        <dbReference type="Proteomes" id="UP000034723"/>
    </source>
</evidence>
<dbReference type="GO" id="GO:0017183">
    <property type="term" value="P:protein histidyl modification to diphthamide"/>
    <property type="evidence" value="ECO:0007669"/>
    <property type="project" value="UniProtKB-UniRule"/>
</dbReference>
<evidence type="ECO:0000256" key="7">
    <source>
        <dbReference type="PIRSR" id="PIRSR036432-1"/>
    </source>
</evidence>
<feature type="binding site" evidence="6 7">
    <location>
        <position position="199"/>
    </location>
    <ligand>
        <name>S-adenosyl-L-methionine</name>
        <dbReference type="ChEBI" id="CHEBI:59789"/>
    </ligand>
</feature>
<dbReference type="GeneID" id="24803521"/>
<dbReference type="STRING" id="113653.GAH_00943"/>
<evidence type="ECO:0000256" key="1">
    <source>
        <dbReference type="ARBA" id="ARBA00005156"/>
    </source>
</evidence>
<feature type="binding site" evidence="6 7">
    <location>
        <begin position="113"/>
        <end position="114"/>
    </location>
    <ligand>
        <name>S-adenosyl-L-methionine</name>
        <dbReference type="ChEBI" id="CHEBI:59789"/>
    </ligand>
</feature>
<dbReference type="HOGENOM" id="CLU_066040_0_0_2"/>
<accession>A0A0F7DBV1</accession>
<keyword evidence="4 6" id="KW-0808">Transferase</keyword>
<evidence type="ECO:0000256" key="3">
    <source>
        <dbReference type="ARBA" id="ARBA00022603"/>
    </source>
</evidence>
<keyword evidence="10" id="KW-1185">Reference proteome</keyword>
<dbReference type="Gene3D" id="3.30.950.10">
    <property type="entry name" value="Methyltransferase, Cobalt-precorrin-4 Transmethylase, Domain 2"/>
    <property type="match status" value="1"/>
</dbReference>
<keyword evidence="5 6" id="KW-0949">S-adenosyl-L-methionine</keyword>
<dbReference type="InParanoid" id="A0A0F7DBV1"/>
<evidence type="ECO:0000256" key="2">
    <source>
        <dbReference type="ARBA" id="ARBA00006729"/>
    </source>
</evidence>
<feature type="binding site" evidence="6 7">
    <location>
        <position position="223"/>
    </location>
    <ligand>
        <name>S-adenosyl-L-methionine</name>
        <dbReference type="ChEBI" id="CHEBI:59789"/>
    </ligand>
</feature>
<evidence type="ECO:0000259" key="8">
    <source>
        <dbReference type="Pfam" id="PF00590"/>
    </source>
</evidence>